<sequence length="198" mass="21762">MPTSSKKQVEDITFTTQYHPGLQRINTILKSGYKFLTSFSQTQNLLSSPPRVTFKQPPNLHNILVYPKFPDPRRIREEKSTTEGTPAVAPVEAHRKSKSNRATVEVVITLTGGLTSLPRIGVEAPRGDVEDPLSHEAAKEVAEEVVGAGVVVVQHQQSPHGMRLGMLETETGKEVVGGHIITQRTGTLVMQPQRLGWV</sequence>
<evidence type="ECO:0000313" key="1">
    <source>
        <dbReference type="EMBL" id="CAD7462314.1"/>
    </source>
</evidence>
<accession>A0A7R9NZZ4</accession>
<organism evidence="1">
    <name type="scientific">Timema tahoe</name>
    <dbReference type="NCBI Taxonomy" id="61484"/>
    <lineage>
        <taxon>Eukaryota</taxon>
        <taxon>Metazoa</taxon>
        <taxon>Ecdysozoa</taxon>
        <taxon>Arthropoda</taxon>
        <taxon>Hexapoda</taxon>
        <taxon>Insecta</taxon>
        <taxon>Pterygota</taxon>
        <taxon>Neoptera</taxon>
        <taxon>Polyneoptera</taxon>
        <taxon>Phasmatodea</taxon>
        <taxon>Timematodea</taxon>
        <taxon>Timematoidea</taxon>
        <taxon>Timematidae</taxon>
        <taxon>Timema</taxon>
    </lineage>
</organism>
<dbReference type="EMBL" id="OE005892">
    <property type="protein sequence ID" value="CAD7462314.1"/>
    <property type="molecule type" value="Genomic_DNA"/>
</dbReference>
<name>A0A7R9NZZ4_9NEOP</name>
<proteinExistence type="predicted"/>
<protein>
    <submittedName>
        <fullName evidence="1">Uncharacterized protein</fullName>
    </submittedName>
</protein>
<reference evidence="1" key="1">
    <citation type="submission" date="2020-11" db="EMBL/GenBank/DDBJ databases">
        <authorList>
            <person name="Tran Van P."/>
        </authorList>
    </citation>
    <scope>NUCLEOTIDE SEQUENCE</scope>
</reference>
<gene>
    <name evidence="1" type="ORF">TTEB3V08_LOCUS10208</name>
</gene>
<dbReference type="AlphaFoldDB" id="A0A7R9NZZ4"/>